<name>A0A9D2LWQ5_9FIRM</name>
<evidence type="ECO:0000313" key="3">
    <source>
        <dbReference type="Proteomes" id="UP000824214"/>
    </source>
</evidence>
<comment type="caution">
    <text evidence="2">The sequence shown here is derived from an EMBL/GenBank/DDBJ whole genome shotgun (WGS) entry which is preliminary data.</text>
</comment>
<dbReference type="InterPro" id="IPR016181">
    <property type="entry name" value="Acyl_CoA_acyltransferase"/>
</dbReference>
<sequence>MIQIKAVDAQNVGEVCRLAAGQNCLGPAQECSPRCNALSIAEASYRRDMHPNAIYHNHRLIGFFLYQRPESHADTATLCRFMVDGRFRQEGLEETALEHILRGLKIQGVKQVEARLESGDGRAEALLLACGFRLAKEHTHGALYMPL</sequence>
<gene>
    <name evidence="2" type="ORF">H9942_01755</name>
</gene>
<dbReference type="SUPFAM" id="SSF55729">
    <property type="entry name" value="Acyl-CoA N-acyltransferases (Nat)"/>
    <property type="match status" value="1"/>
</dbReference>
<dbReference type="GO" id="GO:0016747">
    <property type="term" value="F:acyltransferase activity, transferring groups other than amino-acyl groups"/>
    <property type="evidence" value="ECO:0007669"/>
    <property type="project" value="InterPro"/>
</dbReference>
<protein>
    <recommendedName>
        <fullName evidence="1">N-acetyltransferase domain-containing protein</fullName>
    </recommendedName>
</protein>
<organism evidence="2 3">
    <name type="scientific">Candidatus Acutalibacter ornithocaccae</name>
    <dbReference type="NCBI Taxonomy" id="2838416"/>
    <lineage>
        <taxon>Bacteria</taxon>
        <taxon>Bacillati</taxon>
        <taxon>Bacillota</taxon>
        <taxon>Clostridia</taxon>
        <taxon>Eubacteriales</taxon>
        <taxon>Acutalibacteraceae</taxon>
        <taxon>Acutalibacter</taxon>
    </lineage>
</organism>
<proteinExistence type="predicted"/>
<reference evidence="2" key="2">
    <citation type="submission" date="2021-04" db="EMBL/GenBank/DDBJ databases">
        <authorList>
            <person name="Gilroy R."/>
        </authorList>
    </citation>
    <scope>NUCLEOTIDE SEQUENCE</scope>
    <source>
        <strain evidence="2">ChiBcolR8-3208</strain>
    </source>
</reference>
<dbReference type="InterPro" id="IPR000182">
    <property type="entry name" value="GNAT_dom"/>
</dbReference>
<reference evidence="2" key="1">
    <citation type="journal article" date="2021" name="PeerJ">
        <title>Extensive microbial diversity within the chicken gut microbiome revealed by metagenomics and culture.</title>
        <authorList>
            <person name="Gilroy R."/>
            <person name="Ravi A."/>
            <person name="Getino M."/>
            <person name="Pursley I."/>
            <person name="Horton D.L."/>
            <person name="Alikhan N.F."/>
            <person name="Baker D."/>
            <person name="Gharbi K."/>
            <person name="Hall N."/>
            <person name="Watson M."/>
            <person name="Adriaenssens E.M."/>
            <person name="Foster-Nyarko E."/>
            <person name="Jarju S."/>
            <person name="Secka A."/>
            <person name="Antonio M."/>
            <person name="Oren A."/>
            <person name="Chaudhuri R.R."/>
            <person name="La Ragione R."/>
            <person name="Hildebrand F."/>
            <person name="Pallen M.J."/>
        </authorList>
    </citation>
    <scope>NUCLEOTIDE SEQUENCE</scope>
    <source>
        <strain evidence="2">ChiBcolR8-3208</strain>
    </source>
</reference>
<feature type="domain" description="N-acetyltransferase" evidence="1">
    <location>
        <begin position="2"/>
        <end position="147"/>
    </location>
</feature>
<dbReference type="Proteomes" id="UP000824214">
    <property type="component" value="Unassembled WGS sequence"/>
</dbReference>
<dbReference type="AlphaFoldDB" id="A0A9D2LWQ5"/>
<dbReference type="Gene3D" id="3.40.630.30">
    <property type="match status" value="1"/>
</dbReference>
<evidence type="ECO:0000313" key="2">
    <source>
        <dbReference type="EMBL" id="HJB36777.1"/>
    </source>
</evidence>
<evidence type="ECO:0000259" key="1">
    <source>
        <dbReference type="PROSITE" id="PS51186"/>
    </source>
</evidence>
<dbReference type="EMBL" id="DWXZ01000027">
    <property type="protein sequence ID" value="HJB36777.1"/>
    <property type="molecule type" value="Genomic_DNA"/>
</dbReference>
<dbReference type="PROSITE" id="PS51186">
    <property type="entry name" value="GNAT"/>
    <property type="match status" value="1"/>
</dbReference>
<accession>A0A9D2LWQ5</accession>